<evidence type="ECO:0000313" key="3">
    <source>
        <dbReference type="Proteomes" id="UP000000739"/>
    </source>
</evidence>
<evidence type="ECO:0000259" key="1">
    <source>
        <dbReference type="Pfam" id="PF02036"/>
    </source>
</evidence>
<protein>
    <recommendedName>
        <fullName evidence="1">SCP2 domain-containing protein</fullName>
    </recommendedName>
</protein>
<gene>
    <name evidence="2" type="ordered locus">Dalk_1848</name>
</gene>
<dbReference type="KEGG" id="dal:Dalk_1848"/>
<keyword evidence="3" id="KW-1185">Reference proteome</keyword>
<dbReference type="InterPro" id="IPR003033">
    <property type="entry name" value="SCP2_sterol-bd_dom"/>
</dbReference>
<proteinExistence type="predicted"/>
<sequence length="131" mass="14537">MPVFESTEKMYEVLGGLFTGLMNDEEVFEKALKANITILFNISEPNGQIWLDPKSQGVICGKADLKPDVTMELSGDTCHHFWLKNISLPVAIAKRKVKTKGPLPKVLKLLPLLKPAHEAYPEIAKANNLPL</sequence>
<accession>B8FFZ0</accession>
<dbReference type="AlphaFoldDB" id="B8FFZ0"/>
<dbReference type="RefSeq" id="WP_012610978.1">
    <property type="nucleotide sequence ID" value="NC_011768.1"/>
</dbReference>
<evidence type="ECO:0000313" key="2">
    <source>
        <dbReference type="EMBL" id="ACL03545.1"/>
    </source>
</evidence>
<dbReference type="Proteomes" id="UP000000739">
    <property type="component" value="Chromosome"/>
</dbReference>
<dbReference type="HOGENOM" id="CLU_125983_0_0_7"/>
<dbReference type="InterPro" id="IPR036527">
    <property type="entry name" value="SCP2_sterol-bd_dom_sf"/>
</dbReference>
<dbReference type="Pfam" id="PF02036">
    <property type="entry name" value="SCP2"/>
    <property type="match status" value="1"/>
</dbReference>
<reference evidence="2 3" key="1">
    <citation type="journal article" date="2012" name="Environ. Microbiol.">
        <title>The genome sequence of Desulfatibacillum alkenivorans AK-01: a blueprint for anaerobic alkane oxidation.</title>
        <authorList>
            <person name="Callaghan A.V."/>
            <person name="Morris B.E."/>
            <person name="Pereira I.A."/>
            <person name="McInerney M.J."/>
            <person name="Austin R.N."/>
            <person name="Groves J.T."/>
            <person name="Kukor J.J."/>
            <person name="Suflita J.M."/>
            <person name="Young L.Y."/>
            <person name="Zylstra G.J."/>
            <person name="Wawrik B."/>
        </authorList>
    </citation>
    <scope>NUCLEOTIDE SEQUENCE [LARGE SCALE GENOMIC DNA]</scope>
    <source>
        <strain evidence="2 3">AK-01</strain>
    </source>
</reference>
<dbReference type="EMBL" id="CP001322">
    <property type="protein sequence ID" value="ACL03545.1"/>
    <property type="molecule type" value="Genomic_DNA"/>
</dbReference>
<dbReference type="Gene3D" id="3.30.1050.10">
    <property type="entry name" value="SCP2 sterol-binding domain"/>
    <property type="match status" value="1"/>
</dbReference>
<dbReference type="SUPFAM" id="SSF55718">
    <property type="entry name" value="SCP-like"/>
    <property type="match status" value="1"/>
</dbReference>
<organism evidence="2 3">
    <name type="scientific">Desulfatibacillum aliphaticivorans</name>
    <dbReference type="NCBI Taxonomy" id="218208"/>
    <lineage>
        <taxon>Bacteria</taxon>
        <taxon>Pseudomonadati</taxon>
        <taxon>Thermodesulfobacteriota</taxon>
        <taxon>Desulfobacteria</taxon>
        <taxon>Desulfobacterales</taxon>
        <taxon>Desulfatibacillaceae</taxon>
        <taxon>Desulfatibacillum</taxon>
    </lineage>
</organism>
<name>B8FFZ0_DESAL</name>
<dbReference type="eggNOG" id="COG1454">
    <property type="taxonomic scope" value="Bacteria"/>
</dbReference>
<feature type="domain" description="SCP2" evidence="1">
    <location>
        <begin position="26"/>
        <end position="114"/>
    </location>
</feature>